<evidence type="ECO:0000259" key="5">
    <source>
        <dbReference type="PROSITE" id="PS50932"/>
    </source>
</evidence>
<protein>
    <submittedName>
        <fullName evidence="6">LacI family DNA-binding transcriptional regulator</fullName>
    </submittedName>
</protein>
<dbReference type="SUPFAM" id="SSF53822">
    <property type="entry name" value="Periplasmic binding protein-like I"/>
    <property type="match status" value="1"/>
</dbReference>
<dbReference type="PANTHER" id="PTHR30146">
    <property type="entry name" value="LACI-RELATED TRANSCRIPTIONAL REPRESSOR"/>
    <property type="match status" value="1"/>
</dbReference>
<dbReference type="Gene3D" id="1.10.260.40">
    <property type="entry name" value="lambda repressor-like DNA-binding domains"/>
    <property type="match status" value="1"/>
</dbReference>
<evidence type="ECO:0000256" key="4">
    <source>
        <dbReference type="SAM" id="Phobius"/>
    </source>
</evidence>
<sequence>MHKIDLFLIMFVHSFIMASNITIVELASALGLSKSTVSRAFRDNQDINPRTKERILEKAKELGFSPNLYASNLRGSKSQTIAIIIPEFGNKFFSQAIKGIEWVARSNGYHVLIYVTDHNAVKEAEIIQTLVNGRVDGVIMSGSGEGNSHEYLKLLEYNKVPIVFFDRYYEDVPTACVTGNDFDSSYEATKHLIENDAKRIAYLAVNKDVSIGRIRMEGYKKALHDAALPIDDRLILDTSNEAVINYEDIRELILNEKPDAIFASVERLAMSTIRVAKALNLTIPNDLKLICFSCLDIADMLQPALSVVKQPAYEMGIQATTQLFDILCGRKQGGVREIVFLDSELIFQASSTKA</sequence>
<comment type="caution">
    <text evidence="6">The sequence shown here is derived from an EMBL/GenBank/DDBJ whole genome shotgun (WGS) entry which is preliminary data.</text>
</comment>
<dbReference type="InterPro" id="IPR001761">
    <property type="entry name" value="Peripla_BP/Lac1_sug-bd_dom"/>
</dbReference>
<proteinExistence type="predicted"/>
<evidence type="ECO:0000313" key="6">
    <source>
        <dbReference type="EMBL" id="MFD2600041.1"/>
    </source>
</evidence>
<dbReference type="CDD" id="cd01392">
    <property type="entry name" value="HTH_LacI"/>
    <property type="match status" value="1"/>
</dbReference>
<dbReference type="Gene3D" id="3.40.50.2300">
    <property type="match status" value="2"/>
</dbReference>
<dbReference type="InterPro" id="IPR010982">
    <property type="entry name" value="Lambda_DNA-bd_dom_sf"/>
</dbReference>
<dbReference type="InterPro" id="IPR000843">
    <property type="entry name" value="HTH_LacI"/>
</dbReference>
<evidence type="ECO:0000256" key="1">
    <source>
        <dbReference type="ARBA" id="ARBA00023015"/>
    </source>
</evidence>
<feature type="domain" description="HTH lacI-type" evidence="5">
    <location>
        <begin position="21"/>
        <end position="75"/>
    </location>
</feature>
<feature type="transmembrane region" description="Helical" evidence="4">
    <location>
        <begin position="6"/>
        <end position="32"/>
    </location>
</feature>
<keyword evidence="7" id="KW-1185">Reference proteome</keyword>
<keyword evidence="3" id="KW-0804">Transcription</keyword>
<reference evidence="7" key="1">
    <citation type="journal article" date="2019" name="Int. J. Syst. Evol. Microbiol.">
        <title>The Global Catalogue of Microorganisms (GCM) 10K type strain sequencing project: providing services to taxonomists for standard genome sequencing and annotation.</title>
        <authorList>
            <consortium name="The Broad Institute Genomics Platform"/>
            <consortium name="The Broad Institute Genome Sequencing Center for Infectious Disease"/>
            <person name="Wu L."/>
            <person name="Ma J."/>
        </authorList>
    </citation>
    <scope>NUCLEOTIDE SEQUENCE [LARGE SCALE GENOMIC DNA]</scope>
    <source>
        <strain evidence="7">KCTC 42248</strain>
    </source>
</reference>
<gene>
    <name evidence="6" type="ORF">ACFSQ3_13880</name>
</gene>
<evidence type="ECO:0000256" key="3">
    <source>
        <dbReference type="ARBA" id="ARBA00023163"/>
    </source>
</evidence>
<keyword evidence="4" id="KW-0812">Transmembrane</keyword>
<dbReference type="InterPro" id="IPR028082">
    <property type="entry name" value="Peripla_BP_I"/>
</dbReference>
<evidence type="ECO:0000256" key="2">
    <source>
        <dbReference type="ARBA" id="ARBA00023125"/>
    </source>
</evidence>
<dbReference type="PROSITE" id="PS50932">
    <property type="entry name" value="HTH_LACI_2"/>
    <property type="match status" value="1"/>
</dbReference>
<name>A0ABW5NMX1_9SPHI</name>
<dbReference type="Proteomes" id="UP001597393">
    <property type="component" value="Unassembled WGS sequence"/>
</dbReference>
<dbReference type="EMBL" id="JBHUMA010000008">
    <property type="protein sequence ID" value="MFD2600041.1"/>
    <property type="molecule type" value="Genomic_DNA"/>
</dbReference>
<keyword evidence="1" id="KW-0805">Transcription regulation</keyword>
<evidence type="ECO:0000313" key="7">
    <source>
        <dbReference type="Proteomes" id="UP001597393"/>
    </source>
</evidence>
<accession>A0ABW5NMX1</accession>
<keyword evidence="4" id="KW-0472">Membrane</keyword>
<dbReference type="Pfam" id="PF00532">
    <property type="entry name" value="Peripla_BP_1"/>
    <property type="match status" value="1"/>
</dbReference>
<dbReference type="GO" id="GO:0003677">
    <property type="term" value="F:DNA binding"/>
    <property type="evidence" value="ECO:0007669"/>
    <property type="project" value="UniProtKB-KW"/>
</dbReference>
<dbReference type="Pfam" id="PF00356">
    <property type="entry name" value="LacI"/>
    <property type="match status" value="1"/>
</dbReference>
<dbReference type="PANTHER" id="PTHR30146:SF154">
    <property type="entry name" value="TRANSCRIPTION REGULATOR, MEMBER OF GALR FAMILY"/>
    <property type="match status" value="1"/>
</dbReference>
<dbReference type="SMART" id="SM00354">
    <property type="entry name" value="HTH_LACI"/>
    <property type="match status" value="1"/>
</dbReference>
<keyword evidence="2 6" id="KW-0238">DNA-binding</keyword>
<dbReference type="SUPFAM" id="SSF47413">
    <property type="entry name" value="lambda repressor-like DNA-binding domains"/>
    <property type="match status" value="1"/>
</dbReference>
<keyword evidence="4" id="KW-1133">Transmembrane helix</keyword>
<organism evidence="6 7">
    <name type="scientific">Sphingobacterium corticis</name>
    <dbReference type="NCBI Taxonomy" id="1812823"/>
    <lineage>
        <taxon>Bacteria</taxon>
        <taxon>Pseudomonadati</taxon>
        <taxon>Bacteroidota</taxon>
        <taxon>Sphingobacteriia</taxon>
        <taxon>Sphingobacteriales</taxon>
        <taxon>Sphingobacteriaceae</taxon>
        <taxon>Sphingobacterium</taxon>
    </lineage>
</organism>
<dbReference type="CDD" id="cd06267">
    <property type="entry name" value="PBP1_LacI_sugar_binding-like"/>
    <property type="match status" value="1"/>
</dbReference>